<dbReference type="STRING" id="144026.SAMN04488568_11470"/>
<dbReference type="RefSeq" id="WP_233342449.1">
    <property type="nucleotide sequence ID" value="NZ_FNHG01000014.1"/>
</dbReference>
<dbReference type="Gene3D" id="2.40.100.10">
    <property type="entry name" value="Cyclophilin-like"/>
    <property type="match status" value="1"/>
</dbReference>
<dbReference type="SUPFAM" id="SSF50891">
    <property type="entry name" value="Cyclophilin-like"/>
    <property type="match status" value="1"/>
</dbReference>
<evidence type="ECO:0000256" key="2">
    <source>
        <dbReference type="ARBA" id="ARBA00023110"/>
    </source>
</evidence>
<feature type="signal peptide" evidence="4">
    <location>
        <begin position="1"/>
        <end position="23"/>
    </location>
</feature>
<dbReference type="Pfam" id="PF00160">
    <property type="entry name" value="Pro_isomerase"/>
    <property type="match status" value="1"/>
</dbReference>
<protein>
    <recommendedName>
        <fullName evidence="1">peptidylprolyl isomerase</fullName>
        <ecNumber evidence="1">5.2.1.8</ecNumber>
    </recommendedName>
</protein>
<dbReference type="EMBL" id="FNHG01000014">
    <property type="protein sequence ID" value="SDM57257.1"/>
    <property type="molecule type" value="Genomic_DNA"/>
</dbReference>
<evidence type="ECO:0000259" key="5">
    <source>
        <dbReference type="PROSITE" id="PS50072"/>
    </source>
</evidence>
<dbReference type="GO" id="GO:0003755">
    <property type="term" value="F:peptidyl-prolyl cis-trans isomerase activity"/>
    <property type="evidence" value="ECO:0007669"/>
    <property type="project" value="UniProtKB-KW"/>
</dbReference>
<feature type="domain" description="PPIase cyclophilin-type" evidence="5">
    <location>
        <begin position="69"/>
        <end position="238"/>
    </location>
</feature>
<feature type="chain" id="PRO_5011592276" description="peptidylprolyl isomerase" evidence="4">
    <location>
        <begin position="24"/>
        <end position="320"/>
    </location>
</feature>
<keyword evidence="3 6" id="KW-0413">Isomerase</keyword>
<dbReference type="CDD" id="cd00317">
    <property type="entry name" value="cyclophilin"/>
    <property type="match status" value="1"/>
</dbReference>
<accession>A0A1G9UBC8</accession>
<dbReference type="Proteomes" id="UP000199759">
    <property type="component" value="Unassembled WGS sequence"/>
</dbReference>
<organism evidence="6 7">
    <name type="scientific">Maricaulis salignorans</name>
    <dbReference type="NCBI Taxonomy" id="144026"/>
    <lineage>
        <taxon>Bacteria</taxon>
        <taxon>Pseudomonadati</taxon>
        <taxon>Pseudomonadota</taxon>
        <taxon>Alphaproteobacteria</taxon>
        <taxon>Maricaulales</taxon>
        <taxon>Maricaulaceae</taxon>
        <taxon>Maricaulis</taxon>
    </lineage>
</organism>
<evidence type="ECO:0000256" key="3">
    <source>
        <dbReference type="ARBA" id="ARBA00023235"/>
    </source>
</evidence>
<sequence length="320" mass="34910">MMVLNRVMMIRALVLGVSVVGLAACSPAADEAEVDAAAYGPDDAEQAMAEVEIPDFTGIPDWRLADPEDLLLIETRYGMVTVELSDEFAPDHAARMRQAVRDGFFDGRDFYRVIDGFVAQGGRGEEADSVDLPQYPVLAGEFHRPTAGISFTAMIDEDLYAPVVGHVNGFPAAQSVDGSETWLIHCPGTMAMARDNGPDTGDVEFYIVIGQGPRHLDRIMSVFGRVIDGMDHVQALNRGDPMVNSGVIADPDMRDPILSMRIAADLPEAQRPAYEIMRTDGEAFHAAKAARRHRSGDFFFEAPPPVIEACHIPARARRVN</sequence>
<evidence type="ECO:0000313" key="6">
    <source>
        <dbReference type="EMBL" id="SDM57257.1"/>
    </source>
</evidence>
<dbReference type="EC" id="5.2.1.8" evidence="1"/>
<evidence type="ECO:0000256" key="4">
    <source>
        <dbReference type="SAM" id="SignalP"/>
    </source>
</evidence>
<evidence type="ECO:0000313" key="7">
    <source>
        <dbReference type="Proteomes" id="UP000199759"/>
    </source>
</evidence>
<dbReference type="InterPro" id="IPR044665">
    <property type="entry name" value="E_coli_cyclophilin_A-like"/>
</dbReference>
<reference evidence="6 7" key="1">
    <citation type="submission" date="2016-10" db="EMBL/GenBank/DDBJ databases">
        <authorList>
            <person name="de Groot N.N."/>
        </authorList>
    </citation>
    <scope>NUCLEOTIDE SEQUENCE [LARGE SCALE GENOMIC DNA]</scope>
    <source>
        <strain evidence="6 7">DSM 16077</strain>
    </source>
</reference>
<name>A0A1G9UBC8_9PROT</name>
<dbReference type="PROSITE" id="PS50072">
    <property type="entry name" value="CSA_PPIASE_2"/>
    <property type="match status" value="1"/>
</dbReference>
<dbReference type="InterPro" id="IPR029000">
    <property type="entry name" value="Cyclophilin-like_dom_sf"/>
</dbReference>
<dbReference type="InterPro" id="IPR002130">
    <property type="entry name" value="Cyclophilin-type_PPIase_dom"/>
</dbReference>
<gene>
    <name evidence="6" type="ORF">SAMN04488568_11470</name>
</gene>
<dbReference type="PANTHER" id="PTHR43246">
    <property type="entry name" value="PEPTIDYL-PROLYL CIS-TRANS ISOMERASE CYP38, CHLOROPLASTIC"/>
    <property type="match status" value="1"/>
</dbReference>
<keyword evidence="7" id="KW-1185">Reference proteome</keyword>
<dbReference type="PROSITE" id="PS51257">
    <property type="entry name" value="PROKAR_LIPOPROTEIN"/>
    <property type="match status" value="1"/>
</dbReference>
<dbReference type="AlphaFoldDB" id="A0A1G9UBC8"/>
<keyword evidence="2" id="KW-0697">Rotamase</keyword>
<evidence type="ECO:0000256" key="1">
    <source>
        <dbReference type="ARBA" id="ARBA00013194"/>
    </source>
</evidence>
<keyword evidence="4" id="KW-0732">Signal</keyword>
<proteinExistence type="predicted"/>